<feature type="transmembrane region" description="Helical" evidence="5">
    <location>
        <begin position="164"/>
        <end position="186"/>
    </location>
</feature>
<protein>
    <submittedName>
        <fullName evidence="7">Putative membrane protein</fullName>
    </submittedName>
</protein>
<name>A0A011PKE8_9PROT</name>
<evidence type="ECO:0000313" key="8">
    <source>
        <dbReference type="Proteomes" id="UP000021816"/>
    </source>
</evidence>
<evidence type="ECO:0000256" key="2">
    <source>
        <dbReference type="ARBA" id="ARBA00022692"/>
    </source>
</evidence>
<comment type="subcellular location">
    <subcellularLocation>
        <location evidence="1">Membrane</location>
        <topology evidence="1">Multi-pass membrane protein</topology>
    </subcellularLocation>
</comment>
<keyword evidence="4 5" id="KW-0472">Membrane</keyword>
<comment type="caution">
    <text evidence="7">The sequence shown here is derived from an EMBL/GenBank/DDBJ whole genome shotgun (WGS) entry which is preliminary data.</text>
</comment>
<keyword evidence="3 5" id="KW-1133">Transmembrane helix</keyword>
<gene>
    <name evidence="7" type="ORF">AW10_03676</name>
</gene>
<dbReference type="InterPro" id="IPR009915">
    <property type="entry name" value="NnrU_dom"/>
</dbReference>
<evidence type="ECO:0000256" key="3">
    <source>
        <dbReference type="ARBA" id="ARBA00022989"/>
    </source>
</evidence>
<feature type="transmembrane region" description="Helical" evidence="5">
    <location>
        <begin position="37"/>
        <end position="56"/>
    </location>
</feature>
<dbReference type="EMBL" id="JEMX01000097">
    <property type="protein sequence ID" value="EXI77487.1"/>
    <property type="molecule type" value="Genomic_DNA"/>
</dbReference>
<proteinExistence type="predicted"/>
<evidence type="ECO:0000313" key="7">
    <source>
        <dbReference type="EMBL" id="EXI77487.1"/>
    </source>
</evidence>
<dbReference type="PATRIC" id="fig|1454003.3.peg.3734"/>
<organism evidence="7 8">
    <name type="scientific">Candidatus Accumulibacter appositus</name>
    <dbReference type="NCBI Taxonomy" id="1454003"/>
    <lineage>
        <taxon>Bacteria</taxon>
        <taxon>Pseudomonadati</taxon>
        <taxon>Pseudomonadota</taxon>
        <taxon>Betaproteobacteria</taxon>
        <taxon>Candidatus Accumulibacter</taxon>
    </lineage>
</organism>
<dbReference type="AlphaFoldDB" id="A0A011PKE8"/>
<evidence type="ECO:0000256" key="5">
    <source>
        <dbReference type="SAM" id="Phobius"/>
    </source>
</evidence>
<evidence type="ECO:0000259" key="6">
    <source>
        <dbReference type="Pfam" id="PF07298"/>
    </source>
</evidence>
<feature type="transmembrane region" description="Helical" evidence="5">
    <location>
        <begin position="113"/>
        <end position="139"/>
    </location>
</feature>
<accession>A0A011PKE8</accession>
<feature type="domain" description="NnrU" evidence="6">
    <location>
        <begin position="4"/>
        <end position="190"/>
    </location>
</feature>
<dbReference type="GO" id="GO:0016020">
    <property type="term" value="C:membrane"/>
    <property type="evidence" value="ECO:0007669"/>
    <property type="project" value="UniProtKB-SubCell"/>
</dbReference>
<sequence length="192" mass="20962">MTTLILGLVIFLGVHSVRIFADDWRSGVRARIGANAWKGGYSLLSLLGFGLLVWGYGQARLDPVLLWTPMIGMRHFAALLMLASFILLAAAYVPRNGIKARVHHPMVLAVKVWALAHLLANHTLADLVLFGSLLLWSVLDFRSSRQRDRAAGTVYPAGTRSGTAVTVAVGVVAWAVFAFWAHGWLFGVRPFG</sequence>
<keyword evidence="2 5" id="KW-0812">Transmembrane</keyword>
<evidence type="ECO:0000256" key="1">
    <source>
        <dbReference type="ARBA" id="ARBA00004141"/>
    </source>
</evidence>
<dbReference type="Proteomes" id="UP000021816">
    <property type="component" value="Unassembled WGS sequence"/>
</dbReference>
<feature type="transmembrane region" description="Helical" evidence="5">
    <location>
        <begin position="76"/>
        <end position="93"/>
    </location>
</feature>
<evidence type="ECO:0000256" key="4">
    <source>
        <dbReference type="ARBA" id="ARBA00023136"/>
    </source>
</evidence>
<reference evidence="7 8" key="1">
    <citation type="submission" date="2014-02" db="EMBL/GenBank/DDBJ databases">
        <title>Expanding our view of genomic diversity in Candidatus Accumulibacter clades.</title>
        <authorList>
            <person name="Skennerton C.T."/>
            <person name="Barr J.J."/>
            <person name="Slater F.R."/>
            <person name="Bond P.L."/>
            <person name="Tyson G.W."/>
        </authorList>
    </citation>
    <scope>NUCLEOTIDE SEQUENCE [LARGE SCALE GENOMIC DNA]</scope>
    <source>
        <strain evidence="8">BA-92</strain>
    </source>
</reference>
<dbReference type="Pfam" id="PF07298">
    <property type="entry name" value="NnrU"/>
    <property type="match status" value="1"/>
</dbReference>